<accession>A0ABU2A3D4</accession>
<dbReference type="EMBL" id="JAVDXV010000001">
    <property type="protein sequence ID" value="MDR7331706.1"/>
    <property type="molecule type" value="Genomic_DNA"/>
</dbReference>
<feature type="region of interest" description="Disordered" evidence="1">
    <location>
        <begin position="1"/>
        <end position="44"/>
    </location>
</feature>
<dbReference type="SMART" id="SM00749">
    <property type="entry name" value="BON"/>
    <property type="match status" value="2"/>
</dbReference>
<feature type="domain" description="BON" evidence="3">
    <location>
        <begin position="216"/>
        <end position="284"/>
    </location>
</feature>
<gene>
    <name evidence="4" type="ORF">J2X21_000818</name>
</gene>
<evidence type="ECO:0000259" key="3">
    <source>
        <dbReference type="PROSITE" id="PS50914"/>
    </source>
</evidence>
<proteinExistence type="predicted"/>
<evidence type="ECO:0000256" key="1">
    <source>
        <dbReference type="SAM" id="MobiDB-lite"/>
    </source>
</evidence>
<comment type="caution">
    <text evidence="4">The sequence shown here is derived from an EMBL/GenBank/DDBJ whole genome shotgun (WGS) entry which is preliminary data.</text>
</comment>
<dbReference type="PROSITE" id="PS50914">
    <property type="entry name" value="BON"/>
    <property type="match status" value="2"/>
</dbReference>
<evidence type="ECO:0000256" key="2">
    <source>
        <dbReference type="SAM" id="Phobius"/>
    </source>
</evidence>
<keyword evidence="2" id="KW-1133">Transmembrane helix</keyword>
<sequence length="294" mass="29927">MTPATSPGKRRWRDLLPPYGDTRSTAASDPAEGPAPAVRSEPRRRSGALGWLLALLTGAALAMLALQTMEDPRSVGTQLDDAVANVRAVGSQAQRSLTDSQHAVADASHQAVDGVGTAISDAGISLKVKTALAADPALSASRINVDTVGGVVRLEGPAPDTKARERASVLAAAPRGVRGVDNRLTLPQGSQVVPVQSAALPASAAAPVSLDGPAAEDTAVSSRVDAALTADAAFARTKLVVSTRQGVVRLEGVVPDAPARDRAVTLAASQAGVKSVDNRLMTSEAAQLLARGPQ</sequence>
<dbReference type="PANTHER" id="PTHR34606:SF15">
    <property type="entry name" value="BON DOMAIN-CONTAINING PROTEIN"/>
    <property type="match status" value="1"/>
</dbReference>
<dbReference type="InterPro" id="IPR014004">
    <property type="entry name" value="Transpt-assoc_nodulatn_dom_bac"/>
</dbReference>
<dbReference type="InterPro" id="IPR051686">
    <property type="entry name" value="Lipoprotein_DolP"/>
</dbReference>
<keyword evidence="5" id="KW-1185">Reference proteome</keyword>
<evidence type="ECO:0000313" key="4">
    <source>
        <dbReference type="EMBL" id="MDR7331706.1"/>
    </source>
</evidence>
<protein>
    <submittedName>
        <fullName evidence="4">Osmotically-inducible protein OsmY</fullName>
    </submittedName>
</protein>
<organism evidence="4 5">
    <name type="scientific">Roseateles asaccharophilus</name>
    <dbReference type="NCBI Taxonomy" id="582607"/>
    <lineage>
        <taxon>Bacteria</taxon>
        <taxon>Pseudomonadati</taxon>
        <taxon>Pseudomonadota</taxon>
        <taxon>Betaproteobacteria</taxon>
        <taxon>Burkholderiales</taxon>
        <taxon>Sphaerotilaceae</taxon>
        <taxon>Roseateles</taxon>
    </lineage>
</organism>
<dbReference type="Pfam" id="PF04972">
    <property type="entry name" value="BON"/>
    <property type="match status" value="2"/>
</dbReference>
<feature type="domain" description="BON" evidence="3">
    <location>
        <begin position="120"/>
        <end position="188"/>
    </location>
</feature>
<keyword evidence="2" id="KW-0472">Membrane</keyword>
<dbReference type="Gene3D" id="3.30.1340.30">
    <property type="match status" value="2"/>
</dbReference>
<feature type="transmembrane region" description="Helical" evidence="2">
    <location>
        <begin position="48"/>
        <end position="66"/>
    </location>
</feature>
<name>A0ABU2A3D4_9BURK</name>
<dbReference type="RefSeq" id="WP_310325199.1">
    <property type="nucleotide sequence ID" value="NZ_JAVDXV010000001.1"/>
</dbReference>
<dbReference type="Proteomes" id="UP001180825">
    <property type="component" value="Unassembled WGS sequence"/>
</dbReference>
<reference evidence="4 5" key="1">
    <citation type="submission" date="2023-07" db="EMBL/GenBank/DDBJ databases">
        <title>Sorghum-associated microbial communities from plants grown in Nebraska, USA.</title>
        <authorList>
            <person name="Schachtman D."/>
        </authorList>
    </citation>
    <scope>NUCLEOTIDE SEQUENCE [LARGE SCALE GENOMIC DNA]</scope>
    <source>
        <strain evidence="4 5">BE316</strain>
    </source>
</reference>
<dbReference type="InterPro" id="IPR007055">
    <property type="entry name" value="BON_dom"/>
</dbReference>
<keyword evidence="2" id="KW-0812">Transmembrane</keyword>
<dbReference type="PANTHER" id="PTHR34606">
    <property type="entry name" value="BON DOMAIN-CONTAINING PROTEIN"/>
    <property type="match status" value="1"/>
</dbReference>
<evidence type="ECO:0000313" key="5">
    <source>
        <dbReference type="Proteomes" id="UP001180825"/>
    </source>
</evidence>